<dbReference type="Gene3D" id="2.60.40.10">
    <property type="entry name" value="Immunoglobulins"/>
    <property type="match status" value="1"/>
</dbReference>
<feature type="signal peptide" evidence="1">
    <location>
        <begin position="1"/>
        <end position="22"/>
    </location>
</feature>
<organism evidence="2 3">
    <name type="scientific">Leptospira brenneri</name>
    <dbReference type="NCBI Taxonomy" id="2023182"/>
    <lineage>
        <taxon>Bacteria</taxon>
        <taxon>Pseudomonadati</taxon>
        <taxon>Spirochaetota</taxon>
        <taxon>Spirochaetia</taxon>
        <taxon>Leptospirales</taxon>
        <taxon>Leptospiraceae</taxon>
        <taxon>Leptospira</taxon>
    </lineage>
</organism>
<dbReference type="OrthoDB" id="344519at2"/>
<dbReference type="InterPro" id="IPR014756">
    <property type="entry name" value="Ig_E-set"/>
</dbReference>
<comment type="caution">
    <text evidence="2">The sequence shown here is derived from an EMBL/GenBank/DDBJ whole genome shotgun (WGS) entry which is preliminary data.</text>
</comment>
<evidence type="ECO:0000313" key="3">
    <source>
        <dbReference type="Proteomes" id="UP000297891"/>
    </source>
</evidence>
<name>A0A2M9Y694_9LEPT</name>
<keyword evidence="3" id="KW-1185">Reference proteome</keyword>
<proteinExistence type="predicted"/>
<protein>
    <recommendedName>
        <fullName evidence="4">DNA-binding protein</fullName>
    </recommendedName>
</protein>
<gene>
    <name evidence="2" type="ORF">EHQ30_04760</name>
</gene>
<reference evidence="2" key="1">
    <citation type="journal article" date="2019" name="PLoS Negl. Trop. Dis.">
        <title>Revisiting the worldwide diversity of Leptospira species in the environment.</title>
        <authorList>
            <person name="Vincent A.T."/>
            <person name="Schiettekatte O."/>
            <person name="Bourhy P."/>
            <person name="Veyrier F.J."/>
            <person name="Picardeau M."/>
        </authorList>
    </citation>
    <scope>NUCLEOTIDE SEQUENCE [LARGE SCALE GENOMIC DNA]</scope>
    <source>
        <strain evidence="2">201800277</strain>
    </source>
</reference>
<accession>A0A2M9Y694</accession>
<dbReference type="EMBL" id="RQFP01000001">
    <property type="protein sequence ID" value="TGK95942.1"/>
    <property type="molecule type" value="Genomic_DNA"/>
</dbReference>
<dbReference type="AlphaFoldDB" id="A0A2M9Y694"/>
<dbReference type="Proteomes" id="UP000297891">
    <property type="component" value="Unassembled WGS sequence"/>
</dbReference>
<evidence type="ECO:0000256" key="1">
    <source>
        <dbReference type="SAM" id="SignalP"/>
    </source>
</evidence>
<dbReference type="NCBIfam" id="NF047769">
    <property type="entry name" value="LIC10067_lipo"/>
    <property type="match status" value="1"/>
</dbReference>
<dbReference type="RefSeq" id="WP_100789100.1">
    <property type="nucleotide sequence ID" value="NZ_NPDQ01000001.1"/>
</dbReference>
<feature type="chain" id="PRO_5044383796" description="DNA-binding protein" evidence="1">
    <location>
        <begin position="23"/>
        <end position="230"/>
    </location>
</feature>
<dbReference type="InterPro" id="IPR013783">
    <property type="entry name" value="Ig-like_fold"/>
</dbReference>
<sequence length="230" mass="24653">MRRILYTIGFSLVLGSSFSCISSSDEDPLAALLTSPPVVSSVTPQIGTPAQNNLNATYAATEVLIKGENFGVDPVIRFNDIIATISLNTGTELYTKVPDGAFSGFITVSKSGGSCLPNSKTGVNCAGMEYFIDCYTVYNKQYGPEIELKQGSSLSVEFDGQETKAFHTDTLLSSRNLTIGCESTVTVRVFDRSCKATDYVLQNDPIIPFPAGVATQFYVTADSKTCSLVL</sequence>
<keyword evidence="1" id="KW-0732">Signal</keyword>
<evidence type="ECO:0000313" key="2">
    <source>
        <dbReference type="EMBL" id="TGK95942.1"/>
    </source>
</evidence>
<dbReference type="PROSITE" id="PS51257">
    <property type="entry name" value="PROKAR_LIPOPROTEIN"/>
    <property type="match status" value="1"/>
</dbReference>
<dbReference type="SUPFAM" id="SSF81296">
    <property type="entry name" value="E set domains"/>
    <property type="match status" value="1"/>
</dbReference>
<evidence type="ECO:0008006" key="4">
    <source>
        <dbReference type="Google" id="ProtNLM"/>
    </source>
</evidence>